<dbReference type="InterPro" id="IPR011010">
    <property type="entry name" value="DNA_brk_join_enz"/>
</dbReference>
<accession>A0A1M5R1G1</accession>
<proteinExistence type="inferred from homology"/>
<organism evidence="9 10">
    <name type="scientific">Bradyrhizobium erythrophlei</name>
    <dbReference type="NCBI Taxonomy" id="1437360"/>
    <lineage>
        <taxon>Bacteria</taxon>
        <taxon>Pseudomonadati</taxon>
        <taxon>Pseudomonadota</taxon>
        <taxon>Alphaproteobacteria</taxon>
        <taxon>Hyphomicrobiales</taxon>
        <taxon>Nitrobacteraceae</taxon>
        <taxon>Bradyrhizobium</taxon>
    </lineage>
</organism>
<comment type="similarity">
    <text evidence="1">Belongs to the 'phage' integrase family.</text>
</comment>
<evidence type="ECO:0000256" key="1">
    <source>
        <dbReference type="ARBA" id="ARBA00008857"/>
    </source>
</evidence>
<dbReference type="Gene3D" id="1.10.443.10">
    <property type="entry name" value="Intergrase catalytic core"/>
    <property type="match status" value="1"/>
</dbReference>
<keyword evidence="4" id="KW-0233">DNA recombination</keyword>
<keyword evidence="2" id="KW-0229">DNA integration</keyword>
<evidence type="ECO:0000256" key="3">
    <source>
        <dbReference type="ARBA" id="ARBA00023125"/>
    </source>
</evidence>
<feature type="compositionally biased region" description="Low complexity" evidence="6">
    <location>
        <begin position="7"/>
        <end position="16"/>
    </location>
</feature>
<evidence type="ECO:0000313" key="9">
    <source>
        <dbReference type="EMBL" id="SHH19880.1"/>
    </source>
</evidence>
<dbReference type="OrthoDB" id="9814722at2"/>
<sequence>MARRRSVLSSRTSRAALPASDAPEWEITGPGVRLGYRRGRGTHGRGGTWLAATRCIDGVRVQTRLGRADDLVATDGTLTHEQAKDAARAWARSLRTGGPVSRQLTVDDVLNKYLSMKENEGARSDVRSAFNAHISPMLGKLRVADLTTDRLRNWRDVLSKKPKRFRTGKSSVQNRIVVVDPADEEGMRRRRDSTNRILTVLKAALNWAYHQRLVTDDTAWRLVKPFKGTTAARIRFLDTAEQNTLLLASSGALRRLIAAGLMTGARFGELARLRVSDFDRVNGSIFIAKSKSGKPRHVPLTDGGTELFSTLAADRGTNEFLLTRDNGKQWKSGEYREQYKSALAFANLEHMTFHELRHSYASTMVRAGAGLIVVAEALGHSDVRMVTKHYAHLAPSFVAETVRRTAPNLSAVW</sequence>
<dbReference type="InterPro" id="IPR044068">
    <property type="entry name" value="CB"/>
</dbReference>
<dbReference type="PANTHER" id="PTHR30629">
    <property type="entry name" value="PROPHAGE INTEGRASE"/>
    <property type="match status" value="1"/>
</dbReference>
<evidence type="ECO:0000256" key="5">
    <source>
        <dbReference type="PROSITE-ProRule" id="PRU01248"/>
    </source>
</evidence>
<dbReference type="InterPro" id="IPR013762">
    <property type="entry name" value="Integrase-like_cat_sf"/>
</dbReference>
<dbReference type="CDD" id="cd00796">
    <property type="entry name" value="INT_Rci_Hp1_C"/>
    <property type="match status" value="1"/>
</dbReference>
<evidence type="ECO:0000259" key="8">
    <source>
        <dbReference type="PROSITE" id="PS51900"/>
    </source>
</evidence>
<evidence type="ECO:0000259" key="7">
    <source>
        <dbReference type="PROSITE" id="PS51898"/>
    </source>
</evidence>
<dbReference type="EMBL" id="LT670818">
    <property type="protein sequence ID" value="SHH19880.1"/>
    <property type="molecule type" value="Genomic_DNA"/>
</dbReference>
<dbReference type="GO" id="GO:0003677">
    <property type="term" value="F:DNA binding"/>
    <property type="evidence" value="ECO:0007669"/>
    <property type="project" value="UniProtKB-UniRule"/>
</dbReference>
<dbReference type="PANTHER" id="PTHR30629:SF6">
    <property type="entry name" value="PROPHAGE INTEGRASE INTA-RELATED"/>
    <property type="match status" value="1"/>
</dbReference>
<reference evidence="9 10" key="1">
    <citation type="submission" date="2016-11" db="EMBL/GenBank/DDBJ databases">
        <authorList>
            <person name="Jaros S."/>
            <person name="Januszkiewicz K."/>
            <person name="Wedrychowicz H."/>
        </authorList>
    </citation>
    <scope>NUCLEOTIDE SEQUENCE [LARGE SCALE GENOMIC DNA]</scope>
    <source>
        <strain evidence="9 10">GAS242</strain>
    </source>
</reference>
<feature type="region of interest" description="Disordered" evidence="6">
    <location>
        <begin position="1"/>
        <end position="21"/>
    </location>
</feature>
<dbReference type="Pfam" id="PF00589">
    <property type="entry name" value="Phage_integrase"/>
    <property type="match status" value="1"/>
</dbReference>
<feature type="domain" description="Core-binding (CB)" evidence="8">
    <location>
        <begin position="104"/>
        <end position="209"/>
    </location>
</feature>
<dbReference type="Gene3D" id="1.10.150.130">
    <property type="match status" value="1"/>
</dbReference>
<evidence type="ECO:0000256" key="6">
    <source>
        <dbReference type="SAM" id="MobiDB-lite"/>
    </source>
</evidence>
<gene>
    <name evidence="9" type="ORF">SAMN05444169_6274</name>
</gene>
<dbReference type="PROSITE" id="PS51900">
    <property type="entry name" value="CB"/>
    <property type="match status" value="1"/>
</dbReference>
<evidence type="ECO:0000313" key="10">
    <source>
        <dbReference type="Proteomes" id="UP000190675"/>
    </source>
</evidence>
<dbReference type="PROSITE" id="PS51898">
    <property type="entry name" value="TYR_RECOMBINASE"/>
    <property type="match status" value="1"/>
</dbReference>
<dbReference type="InterPro" id="IPR002104">
    <property type="entry name" value="Integrase_catalytic"/>
</dbReference>
<name>A0A1M5R1G1_9BRAD</name>
<dbReference type="InterPro" id="IPR050808">
    <property type="entry name" value="Phage_Integrase"/>
</dbReference>
<dbReference type="InterPro" id="IPR010998">
    <property type="entry name" value="Integrase_recombinase_N"/>
</dbReference>
<feature type="domain" description="Tyr recombinase" evidence="7">
    <location>
        <begin position="232"/>
        <end position="403"/>
    </location>
</feature>
<protein>
    <submittedName>
        <fullName evidence="9">Site-specific recombinase XerD</fullName>
    </submittedName>
</protein>
<keyword evidence="3 5" id="KW-0238">DNA-binding</keyword>
<dbReference type="SUPFAM" id="SSF56349">
    <property type="entry name" value="DNA breaking-rejoining enzymes"/>
    <property type="match status" value="1"/>
</dbReference>
<dbReference type="AlphaFoldDB" id="A0A1M5R1G1"/>
<evidence type="ECO:0000256" key="4">
    <source>
        <dbReference type="ARBA" id="ARBA00023172"/>
    </source>
</evidence>
<dbReference type="GO" id="GO:0015074">
    <property type="term" value="P:DNA integration"/>
    <property type="evidence" value="ECO:0007669"/>
    <property type="project" value="UniProtKB-KW"/>
</dbReference>
<dbReference type="GO" id="GO:0006310">
    <property type="term" value="P:DNA recombination"/>
    <property type="evidence" value="ECO:0007669"/>
    <property type="project" value="UniProtKB-KW"/>
</dbReference>
<dbReference type="Proteomes" id="UP000190675">
    <property type="component" value="Chromosome I"/>
</dbReference>
<evidence type="ECO:0000256" key="2">
    <source>
        <dbReference type="ARBA" id="ARBA00022908"/>
    </source>
</evidence>